<dbReference type="Pfam" id="PF09789">
    <property type="entry name" value="CC149"/>
    <property type="match status" value="1"/>
</dbReference>
<gene>
    <name evidence="5" type="ORF">AB6A40_000546</name>
</gene>
<evidence type="ECO:0000313" key="6">
    <source>
        <dbReference type="Proteomes" id="UP001608902"/>
    </source>
</evidence>
<evidence type="ECO:0000256" key="4">
    <source>
        <dbReference type="SAM" id="MobiDB-lite"/>
    </source>
</evidence>
<comment type="caution">
    <text evidence="5">The sequence shown here is derived from an EMBL/GenBank/DDBJ whole genome shotgun (WGS) entry which is preliminary data.</text>
</comment>
<accession>A0ABD6EBH8</accession>
<feature type="coiled-coil region" evidence="3">
    <location>
        <begin position="47"/>
        <end position="134"/>
    </location>
</feature>
<feature type="coiled-coil region" evidence="3">
    <location>
        <begin position="161"/>
        <end position="209"/>
    </location>
</feature>
<sequence>MAKNETSQHDEFILANEEVNKWKRKCALKTEALLAISEELIATQKDCNKWKAIAESVERNLQNTEREFSDLQTRFQELSSNHTAEKTRESTIIDNLNKEKVKLENEVENHKIELKDVKSECKVLRQKIARYEVESAFKEETTWSNAESSNTSQQNSVTVRVEQDLENFERINNKCSQLERDLQLVLCEKEELICDRDCLKRKLDRLSNELCFLLNGDQNRIVDDIDGIIGENRYLKAQLANAKEETGMTRAALKKYRKMVKNKLKNHSFSFESETDENTRGGFSASTSEQVKKLFGWRSAQLRDGDYVSLTNALFDLCSDKQTALMHQRNSNKILGKRVAELEAKLEQMNNERKTPDLLMPRRASFNNPSGEDSSEQISHS</sequence>
<name>A0ABD6EBH8_9BILA</name>
<dbReference type="PANTHER" id="PTHR21682">
    <property type="entry name" value="COILED-COIL DOMAIN-CONTAINING PROTEIN 149"/>
    <property type="match status" value="1"/>
</dbReference>
<evidence type="ECO:0000256" key="1">
    <source>
        <dbReference type="ARBA" id="ARBA00005872"/>
    </source>
</evidence>
<feature type="region of interest" description="Disordered" evidence="4">
    <location>
        <begin position="350"/>
        <end position="381"/>
    </location>
</feature>
<dbReference type="AlphaFoldDB" id="A0ABD6EBH8"/>
<dbReference type="PANTHER" id="PTHR21682:SF2">
    <property type="entry name" value="COILED-COIL DOMAIN-CONTAINING PROTEIN 149"/>
    <property type="match status" value="1"/>
</dbReference>
<proteinExistence type="inferred from homology"/>
<keyword evidence="2 3" id="KW-0175">Coiled coil</keyword>
<organism evidence="5 6">
    <name type="scientific">Gnathostoma spinigerum</name>
    <dbReference type="NCBI Taxonomy" id="75299"/>
    <lineage>
        <taxon>Eukaryota</taxon>
        <taxon>Metazoa</taxon>
        <taxon>Ecdysozoa</taxon>
        <taxon>Nematoda</taxon>
        <taxon>Chromadorea</taxon>
        <taxon>Rhabditida</taxon>
        <taxon>Spirurina</taxon>
        <taxon>Gnathostomatomorpha</taxon>
        <taxon>Gnathostomatoidea</taxon>
        <taxon>Gnathostomatidae</taxon>
        <taxon>Gnathostoma</taxon>
    </lineage>
</organism>
<keyword evidence="6" id="KW-1185">Reference proteome</keyword>
<evidence type="ECO:0000256" key="3">
    <source>
        <dbReference type="SAM" id="Coils"/>
    </source>
</evidence>
<dbReference type="Proteomes" id="UP001608902">
    <property type="component" value="Unassembled WGS sequence"/>
</dbReference>
<comment type="similarity">
    <text evidence="1">Belongs to the CCDC149 family.</text>
</comment>
<dbReference type="EMBL" id="JBGFUD010000158">
    <property type="protein sequence ID" value="MFH4973837.1"/>
    <property type="molecule type" value="Genomic_DNA"/>
</dbReference>
<evidence type="ECO:0000256" key="2">
    <source>
        <dbReference type="ARBA" id="ARBA00023054"/>
    </source>
</evidence>
<evidence type="ECO:0000313" key="5">
    <source>
        <dbReference type="EMBL" id="MFH4973837.1"/>
    </source>
</evidence>
<reference evidence="5 6" key="1">
    <citation type="submission" date="2024-08" db="EMBL/GenBank/DDBJ databases">
        <title>Gnathostoma spinigerum genome.</title>
        <authorList>
            <person name="Gonzalez-Bertolin B."/>
            <person name="Monzon S."/>
            <person name="Zaballos A."/>
            <person name="Jimenez P."/>
            <person name="Dekumyoy P."/>
            <person name="Varona S."/>
            <person name="Cuesta I."/>
            <person name="Sumanam S."/>
            <person name="Adisakwattana P."/>
            <person name="Gasser R.B."/>
            <person name="Hernandez-Gonzalez A."/>
            <person name="Young N.D."/>
            <person name="Perteguer M.J."/>
        </authorList>
    </citation>
    <scope>NUCLEOTIDE SEQUENCE [LARGE SCALE GENOMIC DNA]</scope>
    <source>
        <strain evidence="5">AL3</strain>
        <tissue evidence="5">Liver</tissue>
    </source>
</reference>
<protein>
    <submittedName>
        <fullName evidence="5">Uncharacterized protein</fullName>
    </submittedName>
</protein>
<feature type="compositionally biased region" description="Polar residues" evidence="4">
    <location>
        <begin position="365"/>
        <end position="381"/>
    </location>
</feature>
<dbReference type="InterPro" id="IPR019179">
    <property type="entry name" value="CC149"/>
</dbReference>